<proteinExistence type="predicted"/>
<reference evidence="2" key="1">
    <citation type="journal article" date="2014" name="Int. J. Syst. Evol. Microbiol.">
        <title>Complete genome sequence of Corynebacterium casei LMG S-19264T (=DSM 44701T), isolated from a smear-ripened cheese.</title>
        <authorList>
            <consortium name="US DOE Joint Genome Institute (JGI-PGF)"/>
            <person name="Walter F."/>
            <person name="Albersmeier A."/>
            <person name="Kalinowski J."/>
            <person name="Ruckert C."/>
        </authorList>
    </citation>
    <scope>NUCLEOTIDE SEQUENCE</scope>
    <source>
        <strain evidence="2">KCTC 12711</strain>
    </source>
</reference>
<name>A0A918VKU7_9GAMM</name>
<gene>
    <name evidence="2" type="ORF">GCM10008090_12070</name>
</gene>
<dbReference type="EMBL" id="BMXA01000002">
    <property type="protein sequence ID" value="GHA04320.1"/>
    <property type="molecule type" value="Genomic_DNA"/>
</dbReference>
<sequence>MNRLLLLVVLAWSSPLYACDTGAAALDLHRAEALLSDTVLQLSNTQSKPLNQAEITCVLNNKQSLYAGLESALPDIQSWFETSQRPDLSTRDKRDLIEQINRAVTRDAGTGFVQLPSTQNAVLSIDLYQLLARHCTDEPNTTCGQASALSQHLWQLSGQLRGIASTLNQKDVADSLTYQTKLDQQWRAYKDQTIKLWPHEVLLNSLIYQPKASGFSTPPAYKIMTLRPAIGLSYLSEADHRIQPTLNVDLLGVYWWKYQFSDRVSATPGRGIAASMVWDGSDVAYGLSYHASPQWSATIARGDDNDVVVSLSFQLAYWLFR</sequence>
<dbReference type="AlphaFoldDB" id="A0A918VKU7"/>
<feature type="signal peptide" evidence="1">
    <location>
        <begin position="1"/>
        <end position="18"/>
    </location>
</feature>
<organism evidence="2 3">
    <name type="scientific">Arenicella chitinivorans</name>
    <dbReference type="NCBI Taxonomy" id="1329800"/>
    <lineage>
        <taxon>Bacteria</taxon>
        <taxon>Pseudomonadati</taxon>
        <taxon>Pseudomonadota</taxon>
        <taxon>Gammaproteobacteria</taxon>
        <taxon>Arenicellales</taxon>
        <taxon>Arenicellaceae</taxon>
        <taxon>Arenicella</taxon>
    </lineage>
</organism>
<comment type="caution">
    <text evidence="2">The sequence shown here is derived from an EMBL/GenBank/DDBJ whole genome shotgun (WGS) entry which is preliminary data.</text>
</comment>
<dbReference type="Proteomes" id="UP000614811">
    <property type="component" value="Unassembled WGS sequence"/>
</dbReference>
<evidence type="ECO:0000313" key="3">
    <source>
        <dbReference type="Proteomes" id="UP000614811"/>
    </source>
</evidence>
<accession>A0A918VKU7</accession>
<evidence type="ECO:0000313" key="2">
    <source>
        <dbReference type="EMBL" id="GHA04320.1"/>
    </source>
</evidence>
<reference evidence="2" key="2">
    <citation type="submission" date="2020-09" db="EMBL/GenBank/DDBJ databases">
        <authorList>
            <person name="Sun Q."/>
            <person name="Kim S."/>
        </authorList>
    </citation>
    <scope>NUCLEOTIDE SEQUENCE</scope>
    <source>
        <strain evidence="2">KCTC 12711</strain>
    </source>
</reference>
<feature type="chain" id="PRO_5037160565" evidence="1">
    <location>
        <begin position="19"/>
        <end position="321"/>
    </location>
</feature>
<evidence type="ECO:0000256" key="1">
    <source>
        <dbReference type="SAM" id="SignalP"/>
    </source>
</evidence>
<dbReference type="RefSeq" id="WP_189399142.1">
    <property type="nucleotide sequence ID" value="NZ_BMXA01000002.1"/>
</dbReference>
<protein>
    <submittedName>
        <fullName evidence="2">Uncharacterized protein</fullName>
    </submittedName>
</protein>
<keyword evidence="1" id="KW-0732">Signal</keyword>
<keyword evidence="3" id="KW-1185">Reference proteome</keyword>